<dbReference type="InterPro" id="IPR036365">
    <property type="entry name" value="PGBD-like_sf"/>
</dbReference>
<dbReference type="Gene3D" id="3.20.20.80">
    <property type="entry name" value="Glycosidases"/>
    <property type="match status" value="1"/>
</dbReference>
<dbReference type="GO" id="GO:0016998">
    <property type="term" value="P:cell wall macromolecule catabolic process"/>
    <property type="evidence" value="ECO:0007669"/>
    <property type="project" value="InterPro"/>
</dbReference>
<sequence length="286" mass="31679">MAILQLNSKGDDVKLLQQQLSSLGYPLTVDGIFGVNTLNVVKQFQVDHQLPSDGMVGPNTQNTINALLDNDSPTNIIRGIDISHNNGTINWATLASEVNFVYCKASQGGGFKDNMFQFNSSKLSGLGILHGAYHFLNFQGATAQQQIDNFLNCGVDFSKPGLLPPVLDVEWQVPDTLNPYILQNREACVQLIKDWLTGVALETRRTPMIYTNRVFWHDFLGNPTGFENYPLWIAAYQSAPPLLPPGWNKYTFWQNSGTGNINSVSGQVDKDIFNGTLDDLKKLALL</sequence>
<protein>
    <recommendedName>
        <fullName evidence="2">Peptidoglycan binding-like domain-containing protein</fullName>
    </recommendedName>
</protein>
<keyword evidence="4" id="KW-1185">Reference proteome</keyword>
<dbReference type="GO" id="GO:0016052">
    <property type="term" value="P:carbohydrate catabolic process"/>
    <property type="evidence" value="ECO:0007669"/>
    <property type="project" value="TreeGrafter"/>
</dbReference>
<dbReference type="InterPro" id="IPR017853">
    <property type="entry name" value="GH"/>
</dbReference>
<dbReference type="Gene3D" id="1.10.101.10">
    <property type="entry name" value="PGBD-like superfamily/PGBD"/>
    <property type="match status" value="1"/>
</dbReference>
<gene>
    <name evidence="3" type="ORF">FA048_09975</name>
</gene>
<proteinExistence type="inferred from homology"/>
<dbReference type="InterPro" id="IPR036366">
    <property type="entry name" value="PGBDSf"/>
</dbReference>
<evidence type="ECO:0000259" key="2">
    <source>
        <dbReference type="Pfam" id="PF01471"/>
    </source>
</evidence>
<dbReference type="GO" id="GO:0009253">
    <property type="term" value="P:peptidoglycan catabolic process"/>
    <property type="evidence" value="ECO:0007669"/>
    <property type="project" value="InterPro"/>
</dbReference>
<dbReference type="InterPro" id="IPR002477">
    <property type="entry name" value="Peptidoglycan-bd-like"/>
</dbReference>
<dbReference type="SUPFAM" id="SSF47090">
    <property type="entry name" value="PGBD-like"/>
    <property type="match status" value="1"/>
</dbReference>
<dbReference type="PANTHER" id="PTHR34135">
    <property type="entry name" value="LYSOZYME"/>
    <property type="match status" value="1"/>
</dbReference>
<comment type="caution">
    <text evidence="3">The sequence shown here is derived from an EMBL/GenBank/DDBJ whole genome shotgun (WGS) entry which is preliminary data.</text>
</comment>
<dbReference type="Pfam" id="PF01471">
    <property type="entry name" value="PG_binding_1"/>
    <property type="match status" value="1"/>
</dbReference>
<dbReference type="GO" id="GO:0003796">
    <property type="term" value="F:lysozyme activity"/>
    <property type="evidence" value="ECO:0007669"/>
    <property type="project" value="InterPro"/>
</dbReference>
<dbReference type="PANTHER" id="PTHR34135:SF2">
    <property type="entry name" value="LYSOZYME"/>
    <property type="match status" value="1"/>
</dbReference>
<evidence type="ECO:0000313" key="3">
    <source>
        <dbReference type="EMBL" id="TKC10502.1"/>
    </source>
</evidence>
<dbReference type="Proteomes" id="UP000309488">
    <property type="component" value="Unassembled WGS sequence"/>
</dbReference>
<feature type="domain" description="Peptidoglycan binding-like" evidence="2">
    <location>
        <begin position="10"/>
        <end position="62"/>
    </location>
</feature>
<dbReference type="EMBL" id="SWBR01000002">
    <property type="protein sequence ID" value="TKC10502.1"/>
    <property type="molecule type" value="Genomic_DNA"/>
</dbReference>
<dbReference type="Pfam" id="PF01183">
    <property type="entry name" value="Glyco_hydro_25"/>
    <property type="match status" value="1"/>
</dbReference>
<accession>A0A4V5P045</accession>
<organism evidence="3 4">
    <name type="scientific">Pedobacter polaris</name>
    <dbReference type="NCBI Taxonomy" id="2571273"/>
    <lineage>
        <taxon>Bacteria</taxon>
        <taxon>Pseudomonadati</taxon>
        <taxon>Bacteroidota</taxon>
        <taxon>Sphingobacteriia</taxon>
        <taxon>Sphingobacteriales</taxon>
        <taxon>Sphingobacteriaceae</taxon>
        <taxon>Pedobacter</taxon>
    </lineage>
</organism>
<dbReference type="SUPFAM" id="SSF51445">
    <property type="entry name" value="(Trans)glycosidases"/>
    <property type="match status" value="1"/>
</dbReference>
<reference evidence="3 4" key="1">
    <citation type="submission" date="2019-04" db="EMBL/GenBank/DDBJ databases">
        <title>Pedobacter sp. RP-3-22 sp. nov., isolated from Arctic soil.</title>
        <authorList>
            <person name="Dahal R.H."/>
            <person name="Kim D.-U."/>
        </authorList>
    </citation>
    <scope>NUCLEOTIDE SEQUENCE [LARGE SCALE GENOMIC DNA]</scope>
    <source>
        <strain evidence="3 4">RP-3-22</strain>
    </source>
</reference>
<evidence type="ECO:0000313" key="4">
    <source>
        <dbReference type="Proteomes" id="UP000309488"/>
    </source>
</evidence>
<name>A0A4V5P045_9SPHI</name>
<evidence type="ECO:0000256" key="1">
    <source>
        <dbReference type="ARBA" id="ARBA00010646"/>
    </source>
</evidence>
<dbReference type="AlphaFoldDB" id="A0A4V5P045"/>
<dbReference type="RefSeq" id="WP_136840404.1">
    <property type="nucleotide sequence ID" value="NZ_SWBR01000002.1"/>
</dbReference>
<dbReference type="PROSITE" id="PS51904">
    <property type="entry name" value="GLYCOSYL_HYDROL_F25_2"/>
    <property type="match status" value="1"/>
</dbReference>
<comment type="similarity">
    <text evidence="1">Belongs to the glycosyl hydrolase 25 family.</text>
</comment>
<dbReference type="InterPro" id="IPR002053">
    <property type="entry name" value="Glyco_hydro_25"/>
</dbReference>
<dbReference type="OrthoDB" id="9812621at2"/>